<name>Q6ET56_ORYSJ</name>
<dbReference type="EMBL" id="AP004871">
    <property type="protein sequence ID" value="BAD28164.1"/>
    <property type="molecule type" value="Genomic_DNA"/>
</dbReference>
<sequence>MMAALCVLDSGSDGDAEAFPRVPTRRRRAEKRRRVRRRPRSGGAVAVETRRDGDVAKECLGSEGFRPTHFLGLPGPLTFLGHTKFWSKNSWAVRQNPFLGRT</sequence>
<dbReference type="AlphaFoldDB" id="Q6ET56"/>
<accession>Q6ET56</accession>
<organism evidence="2 3">
    <name type="scientific">Oryza sativa subsp. japonica</name>
    <name type="common">Rice</name>
    <dbReference type="NCBI Taxonomy" id="39947"/>
    <lineage>
        <taxon>Eukaryota</taxon>
        <taxon>Viridiplantae</taxon>
        <taxon>Streptophyta</taxon>
        <taxon>Embryophyta</taxon>
        <taxon>Tracheophyta</taxon>
        <taxon>Spermatophyta</taxon>
        <taxon>Magnoliopsida</taxon>
        <taxon>Liliopsida</taxon>
        <taxon>Poales</taxon>
        <taxon>Poaceae</taxon>
        <taxon>BOP clade</taxon>
        <taxon>Oryzoideae</taxon>
        <taxon>Oryzeae</taxon>
        <taxon>Oryzinae</taxon>
        <taxon>Oryza</taxon>
        <taxon>Oryza sativa</taxon>
    </lineage>
</organism>
<evidence type="ECO:0000256" key="1">
    <source>
        <dbReference type="SAM" id="MobiDB-lite"/>
    </source>
</evidence>
<feature type="compositionally biased region" description="Basic residues" evidence="1">
    <location>
        <begin position="23"/>
        <end position="40"/>
    </location>
</feature>
<gene>
    <name evidence="2" type="primary">P0419H03.18</name>
</gene>
<proteinExistence type="predicted"/>
<protein>
    <submittedName>
        <fullName evidence="2">Uncharacterized protein</fullName>
    </submittedName>
</protein>
<evidence type="ECO:0000313" key="2">
    <source>
        <dbReference type="EMBL" id="BAD28164.1"/>
    </source>
</evidence>
<evidence type="ECO:0000313" key="3">
    <source>
        <dbReference type="Proteomes" id="UP000000763"/>
    </source>
</evidence>
<dbReference type="Proteomes" id="UP000000763">
    <property type="component" value="Chromosome 2"/>
</dbReference>
<reference evidence="3" key="1">
    <citation type="journal article" date="2005" name="Nature">
        <title>The map-based sequence of the rice genome.</title>
        <authorList>
            <consortium name="International rice genome sequencing project (IRGSP)"/>
            <person name="Matsumoto T."/>
            <person name="Wu J."/>
            <person name="Kanamori H."/>
            <person name="Katayose Y."/>
            <person name="Fujisawa M."/>
            <person name="Namiki N."/>
            <person name="Mizuno H."/>
            <person name="Yamamoto K."/>
            <person name="Antonio B.A."/>
            <person name="Baba T."/>
            <person name="Sakata K."/>
            <person name="Nagamura Y."/>
            <person name="Aoki H."/>
            <person name="Arikawa K."/>
            <person name="Arita K."/>
            <person name="Bito T."/>
            <person name="Chiden Y."/>
            <person name="Fujitsuka N."/>
            <person name="Fukunaka R."/>
            <person name="Hamada M."/>
            <person name="Harada C."/>
            <person name="Hayashi A."/>
            <person name="Hijishita S."/>
            <person name="Honda M."/>
            <person name="Hosokawa S."/>
            <person name="Ichikawa Y."/>
            <person name="Idonuma A."/>
            <person name="Iijima M."/>
            <person name="Ikeda M."/>
            <person name="Ikeno M."/>
            <person name="Ito K."/>
            <person name="Ito S."/>
            <person name="Ito T."/>
            <person name="Ito Y."/>
            <person name="Ito Y."/>
            <person name="Iwabuchi A."/>
            <person name="Kamiya K."/>
            <person name="Karasawa W."/>
            <person name="Kurita K."/>
            <person name="Katagiri S."/>
            <person name="Kikuta A."/>
            <person name="Kobayashi H."/>
            <person name="Kobayashi N."/>
            <person name="Machita K."/>
            <person name="Maehara T."/>
            <person name="Masukawa M."/>
            <person name="Mizubayashi T."/>
            <person name="Mukai Y."/>
            <person name="Nagasaki H."/>
            <person name="Nagata Y."/>
            <person name="Naito S."/>
            <person name="Nakashima M."/>
            <person name="Nakama Y."/>
            <person name="Nakamichi Y."/>
            <person name="Nakamura M."/>
            <person name="Meguro A."/>
            <person name="Negishi M."/>
            <person name="Ohta I."/>
            <person name="Ohta T."/>
            <person name="Okamoto M."/>
            <person name="Ono N."/>
            <person name="Saji S."/>
            <person name="Sakaguchi M."/>
            <person name="Sakai K."/>
            <person name="Shibata M."/>
            <person name="Shimokawa T."/>
            <person name="Song J."/>
            <person name="Takazaki Y."/>
            <person name="Terasawa K."/>
            <person name="Tsugane M."/>
            <person name="Tsuji K."/>
            <person name="Ueda S."/>
            <person name="Waki K."/>
            <person name="Yamagata H."/>
            <person name="Yamamoto M."/>
            <person name="Yamamoto S."/>
            <person name="Yamane H."/>
            <person name="Yoshiki S."/>
            <person name="Yoshihara R."/>
            <person name="Yukawa K."/>
            <person name="Zhong H."/>
            <person name="Yano M."/>
            <person name="Yuan Q."/>
            <person name="Ouyang S."/>
            <person name="Liu J."/>
            <person name="Jones K.M."/>
            <person name="Gansberger K."/>
            <person name="Moffat K."/>
            <person name="Hill J."/>
            <person name="Bera J."/>
            <person name="Fadrosh D."/>
            <person name="Jin S."/>
            <person name="Johri S."/>
            <person name="Kim M."/>
            <person name="Overton L."/>
            <person name="Reardon M."/>
            <person name="Tsitrin T."/>
            <person name="Vuong H."/>
            <person name="Weaver B."/>
            <person name="Ciecko A."/>
            <person name="Tallon L."/>
            <person name="Jackson J."/>
            <person name="Pai G."/>
            <person name="Aken S.V."/>
            <person name="Utterback T."/>
            <person name="Reidmuller S."/>
            <person name="Feldblyum T."/>
            <person name="Hsiao J."/>
            <person name="Zismann V."/>
            <person name="Iobst S."/>
            <person name="de Vazeille A.R."/>
            <person name="Buell C.R."/>
            <person name="Ying K."/>
            <person name="Li Y."/>
            <person name="Lu T."/>
            <person name="Huang Y."/>
            <person name="Zhao Q."/>
            <person name="Feng Q."/>
            <person name="Zhang L."/>
            <person name="Zhu J."/>
            <person name="Weng Q."/>
            <person name="Mu J."/>
            <person name="Lu Y."/>
            <person name="Fan D."/>
            <person name="Liu Y."/>
            <person name="Guan J."/>
            <person name="Zhang Y."/>
            <person name="Yu S."/>
            <person name="Liu X."/>
            <person name="Zhang Y."/>
            <person name="Hong G."/>
            <person name="Han B."/>
            <person name="Choisne N."/>
            <person name="Demange N."/>
            <person name="Orjeda G."/>
            <person name="Samain S."/>
            <person name="Cattolico L."/>
            <person name="Pelletier E."/>
            <person name="Couloux A."/>
            <person name="Segurens B."/>
            <person name="Wincker P."/>
            <person name="D'Hont A."/>
            <person name="Scarpelli C."/>
            <person name="Weissenbach J."/>
            <person name="Salanoubat M."/>
            <person name="Quetier F."/>
            <person name="Yu Y."/>
            <person name="Kim H.R."/>
            <person name="Rambo T."/>
            <person name="Currie J."/>
            <person name="Collura K."/>
            <person name="Luo M."/>
            <person name="Yang T."/>
            <person name="Ammiraju J.S.S."/>
            <person name="Engler F."/>
            <person name="Soderlund C."/>
            <person name="Wing R.A."/>
            <person name="Palmer L.E."/>
            <person name="de la Bastide M."/>
            <person name="Spiegel L."/>
            <person name="Nascimento L."/>
            <person name="Zutavern T."/>
            <person name="O'Shaughnessy A."/>
            <person name="Dike S."/>
            <person name="Dedhia N."/>
            <person name="Preston R."/>
            <person name="Balija V."/>
            <person name="McCombie W.R."/>
            <person name="Chow T."/>
            <person name="Chen H."/>
            <person name="Chung M."/>
            <person name="Chen C."/>
            <person name="Shaw J."/>
            <person name="Wu H."/>
            <person name="Hsiao K."/>
            <person name="Chao Y."/>
            <person name="Chu M."/>
            <person name="Cheng C."/>
            <person name="Hour A."/>
            <person name="Lee P."/>
            <person name="Lin S."/>
            <person name="Lin Y."/>
            <person name="Liou J."/>
            <person name="Liu S."/>
            <person name="Hsing Y."/>
            <person name="Raghuvanshi S."/>
            <person name="Mohanty A."/>
            <person name="Bharti A.K."/>
            <person name="Gaur A."/>
            <person name="Gupta V."/>
            <person name="Kumar D."/>
            <person name="Ravi V."/>
            <person name="Vij S."/>
            <person name="Kapur A."/>
            <person name="Khurana P."/>
            <person name="Khurana P."/>
            <person name="Khurana J.P."/>
            <person name="Tyagi A.K."/>
            <person name="Gaikwad K."/>
            <person name="Singh A."/>
            <person name="Dalal V."/>
            <person name="Srivastava S."/>
            <person name="Dixit A."/>
            <person name="Pal A.K."/>
            <person name="Ghazi I.A."/>
            <person name="Yadav M."/>
            <person name="Pandit A."/>
            <person name="Bhargava A."/>
            <person name="Sureshbabu K."/>
            <person name="Batra K."/>
            <person name="Sharma T.R."/>
            <person name="Mohapatra T."/>
            <person name="Singh N.K."/>
            <person name="Messing J."/>
            <person name="Nelson A.B."/>
            <person name="Fuks G."/>
            <person name="Kavchok S."/>
            <person name="Keizer G."/>
            <person name="Linton E."/>
            <person name="Llaca V."/>
            <person name="Song R."/>
            <person name="Tanyolac B."/>
            <person name="Young S."/>
            <person name="Ho-Il K."/>
            <person name="Hahn J.H."/>
            <person name="Sangsakoo G."/>
            <person name="Vanavichit A."/>
            <person name="de Mattos Luiz.A.T."/>
            <person name="Zimmer P.D."/>
            <person name="Malone G."/>
            <person name="Dellagostin O."/>
            <person name="de Oliveira A.C."/>
            <person name="Bevan M."/>
            <person name="Bancroft I."/>
            <person name="Minx P."/>
            <person name="Cordum H."/>
            <person name="Wilson R."/>
            <person name="Cheng Z."/>
            <person name="Jin W."/>
            <person name="Jiang J."/>
            <person name="Leong S.A."/>
            <person name="Iwama H."/>
            <person name="Gojobori T."/>
            <person name="Itoh T."/>
            <person name="Niimura Y."/>
            <person name="Fujii Y."/>
            <person name="Habara T."/>
            <person name="Sakai H."/>
            <person name="Sato Y."/>
            <person name="Wilson G."/>
            <person name="Kumar K."/>
            <person name="McCouch S."/>
            <person name="Juretic N."/>
            <person name="Hoen D."/>
            <person name="Wright S."/>
            <person name="Bruskiewich R."/>
            <person name="Bureau T."/>
            <person name="Miyao A."/>
            <person name="Hirochika H."/>
            <person name="Nishikawa T."/>
            <person name="Kadowaki K."/>
            <person name="Sugiura M."/>
            <person name="Burr B."/>
            <person name="Sasaki T."/>
        </authorList>
    </citation>
    <scope>NUCLEOTIDE SEQUENCE [LARGE SCALE GENOMIC DNA]</scope>
    <source>
        <strain evidence="3">cv. Nipponbare</strain>
    </source>
</reference>
<feature type="region of interest" description="Disordered" evidence="1">
    <location>
        <begin position="1"/>
        <end position="49"/>
    </location>
</feature>
<reference evidence="3" key="2">
    <citation type="journal article" date="2008" name="Nucleic Acids Res.">
        <title>The rice annotation project database (RAP-DB): 2008 update.</title>
        <authorList>
            <consortium name="The rice annotation project (RAP)"/>
        </authorList>
    </citation>
    <scope>GENOME REANNOTATION</scope>
    <source>
        <strain evidence="3">cv. Nipponbare</strain>
    </source>
</reference>